<organism evidence="3 4">
    <name type="scientific">Sorangium cellulosum</name>
    <name type="common">Polyangium cellulosum</name>
    <dbReference type="NCBI Taxonomy" id="56"/>
    <lineage>
        <taxon>Bacteria</taxon>
        <taxon>Pseudomonadati</taxon>
        <taxon>Myxococcota</taxon>
        <taxon>Polyangia</taxon>
        <taxon>Polyangiales</taxon>
        <taxon>Polyangiaceae</taxon>
        <taxon>Sorangium</taxon>
    </lineage>
</organism>
<dbReference type="AlphaFoldDB" id="A0A150TKB5"/>
<dbReference type="Proteomes" id="UP000075502">
    <property type="component" value="Unassembled WGS sequence"/>
</dbReference>
<sequence length="160" mass="17933">MSRYRSDIEVVRLRIHELEERLRRVRAQQIRAEAAANLGPEAARPFSRGMYHLGRALRRLVRRRGPAPAQELAAARARLAWLEQRVAMAEVELSRAEAERSRTEAERSRASLGADRWEPVSGAHLGSMPAVDLAPAVPQSAPSGRLAYRLGRVVGRLSRR</sequence>
<keyword evidence="1" id="KW-0175">Coiled coil</keyword>
<comment type="caution">
    <text evidence="3">The sequence shown here is derived from an EMBL/GenBank/DDBJ whole genome shotgun (WGS) entry which is preliminary data.</text>
</comment>
<feature type="compositionally biased region" description="Basic and acidic residues" evidence="2">
    <location>
        <begin position="94"/>
        <end position="109"/>
    </location>
</feature>
<feature type="region of interest" description="Disordered" evidence="2">
    <location>
        <begin position="94"/>
        <end position="113"/>
    </location>
</feature>
<evidence type="ECO:0000313" key="3">
    <source>
        <dbReference type="EMBL" id="KYG05086.1"/>
    </source>
</evidence>
<name>A0A150TKB5_SORCE</name>
<accession>A0A150TKB5</accession>
<proteinExistence type="predicted"/>
<feature type="coiled-coil region" evidence="1">
    <location>
        <begin position="1"/>
        <end position="35"/>
    </location>
</feature>
<protein>
    <submittedName>
        <fullName evidence="3">Uncharacterized protein</fullName>
    </submittedName>
</protein>
<dbReference type="EMBL" id="JEME01002179">
    <property type="protein sequence ID" value="KYG05086.1"/>
    <property type="molecule type" value="Genomic_DNA"/>
</dbReference>
<evidence type="ECO:0000256" key="2">
    <source>
        <dbReference type="SAM" id="MobiDB-lite"/>
    </source>
</evidence>
<evidence type="ECO:0000313" key="4">
    <source>
        <dbReference type="Proteomes" id="UP000075502"/>
    </source>
</evidence>
<evidence type="ECO:0000256" key="1">
    <source>
        <dbReference type="SAM" id="Coils"/>
    </source>
</evidence>
<reference evidence="3 4" key="1">
    <citation type="submission" date="2014-02" db="EMBL/GenBank/DDBJ databases">
        <title>The small core and large imbalanced accessory genome model reveals a collaborative survival strategy of Sorangium cellulosum strains in nature.</title>
        <authorList>
            <person name="Han K."/>
            <person name="Peng R."/>
            <person name="Blom J."/>
            <person name="Li Y.-Z."/>
        </authorList>
    </citation>
    <scope>NUCLEOTIDE SEQUENCE [LARGE SCALE GENOMIC DNA]</scope>
    <source>
        <strain evidence="3 4">So0007-03</strain>
    </source>
</reference>
<gene>
    <name evidence="3" type="ORF">BE21_42950</name>
</gene>